<reference evidence="1 2" key="1">
    <citation type="journal article" date="2019" name="Int. J. Syst. Evol. Microbiol.">
        <title>The Global Catalogue of Microorganisms (GCM) 10K type strain sequencing project: providing services to taxonomists for standard genome sequencing and annotation.</title>
        <authorList>
            <consortium name="The Broad Institute Genomics Platform"/>
            <consortium name="The Broad Institute Genome Sequencing Center for Infectious Disease"/>
            <person name="Wu L."/>
            <person name="Ma J."/>
        </authorList>
    </citation>
    <scope>NUCLEOTIDE SEQUENCE [LARGE SCALE GENOMIC DNA]</scope>
    <source>
        <strain evidence="1 2">JCM 13318</strain>
    </source>
</reference>
<sequence length="422" mass="47018">MTFLPADLPHTAVRGANFAQSVAKLVAQRLRERFRESRLPDEFSPQDDDVFVAAGYFAGDLTSVYQLEQWLWPFKQLEARLKEAGHGDQPFGIIVRNAPVAEYLKSITSFPVRFSRLTSGLDKFMQSPSLRAVFYVNQGTSNFQALRYPEPAHVHLSHGESEKISMISNQLKGYDYVFTAGRAARERVQQALYGMSDDRMFDVGRPQLDRPRSVPHEWKRFKEASPDGQAVFYAPTWEGDSPSMAYGTIAYNGTQLVTSLLEAGYRVIFRPHPRTGVMCHEFEKAVEDVAEIVESDPRGFLDESPDVSWQLDEADLAVVEMTSVAFDWLSSGKPLVMVQPHETEAEVLEGGLLDLCPTVGSTGEADVVDVIAEAVAQAGSVEAIAQLYLGDTSPGAQMARFIRSSEQVIAQRVEEHRLKHLV</sequence>
<evidence type="ECO:0000313" key="2">
    <source>
        <dbReference type="Proteomes" id="UP001500177"/>
    </source>
</evidence>
<comment type="caution">
    <text evidence="1">The sequence shown here is derived from an EMBL/GenBank/DDBJ whole genome shotgun (WGS) entry which is preliminary data.</text>
</comment>
<keyword evidence="2" id="KW-1185">Reference proteome</keyword>
<accession>A0ABN2AC31</accession>
<dbReference type="Proteomes" id="UP001500177">
    <property type="component" value="Unassembled WGS sequence"/>
</dbReference>
<dbReference type="RefSeq" id="WP_173151607.1">
    <property type="nucleotide sequence ID" value="NZ_BAAALX010000009.1"/>
</dbReference>
<proteinExistence type="predicted"/>
<dbReference type="InterPro" id="IPR043148">
    <property type="entry name" value="TagF_C"/>
</dbReference>
<dbReference type="Gene3D" id="3.40.50.12580">
    <property type="match status" value="1"/>
</dbReference>
<dbReference type="InterPro" id="IPR007554">
    <property type="entry name" value="Glycerophosphate_synth"/>
</dbReference>
<protein>
    <submittedName>
        <fullName evidence="1">CDP-glycerol glycerophosphotransferase family protein</fullName>
    </submittedName>
</protein>
<dbReference type="SUPFAM" id="SSF53756">
    <property type="entry name" value="UDP-Glycosyltransferase/glycogen phosphorylase"/>
    <property type="match status" value="1"/>
</dbReference>
<name>A0ABN2AC31_9MICO</name>
<dbReference type="EMBL" id="BAAALX010000009">
    <property type="protein sequence ID" value="GAA1515103.1"/>
    <property type="molecule type" value="Genomic_DNA"/>
</dbReference>
<dbReference type="Pfam" id="PF04464">
    <property type="entry name" value="Glyphos_transf"/>
    <property type="match status" value="1"/>
</dbReference>
<gene>
    <name evidence="1" type="ORF">GCM10009690_17650</name>
</gene>
<organism evidence="1 2">
    <name type="scientific">Brevibacterium permense</name>
    <dbReference type="NCBI Taxonomy" id="234834"/>
    <lineage>
        <taxon>Bacteria</taxon>
        <taxon>Bacillati</taxon>
        <taxon>Actinomycetota</taxon>
        <taxon>Actinomycetes</taxon>
        <taxon>Micrococcales</taxon>
        <taxon>Brevibacteriaceae</taxon>
        <taxon>Brevibacterium</taxon>
    </lineage>
</organism>
<evidence type="ECO:0000313" key="1">
    <source>
        <dbReference type="EMBL" id="GAA1515103.1"/>
    </source>
</evidence>